<name>A0A3A1WGC9_9HYPH</name>
<keyword evidence="1 5" id="KW-0489">Methyltransferase</keyword>
<evidence type="ECO:0000259" key="7">
    <source>
        <dbReference type="Pfam" id="PF17827"/>
    </source>
</evidence>
<dbReference type="OrthoDB" id="9800643at2"/>
<feature type="domain" description="Methyltransferase small" evidence="6">
    <location>
        <begin position="131"/>
        <end position="205"/>
    </location>
</feature>
<accession>A0A3A1WGC9</accession>
<dbReference type="RefSeq" id="WP_119541009.1">
    <property type="nucleotide sequence ID" value="NZ_QYRN01000008.1"/>
</dbReference>
<protein>
    <recommendedName>
        <fullName evidence="5">Release factor glutamine methyltransferase</fullName>
        <shortName evidence="5">RF MTase</shortName>
        <ecNumber evidence="5">2.1.1.297</ecNumber>
    </recommendedName>
    <alternativeName>
        <fullName evidence="5">N5-glutamine methyltransferase PrmC</fullName>
    </alternativeName>
    <alternativeName>
        <fullName evidence="5">Protein-(glutamine-N5) MTase PrmC</fullName>
    </alternativeName>
    <alternativeName>
        <fullName evidence="5">Protein-glutamine N-methyltransferase PrmC</fullName>
    </alternativeName>
</protein>
<organism evidence="8 9">
    <name type="scientific">Aureimonas flava</name>
    <dbReference type="NCBI Taxonomy" id="2320271"/>
    <lineage>
        <taxon>Bacteria</taxon>
        <taxon>Pseudomonadati</taxon>
        <taxon>Pseudomonadota</taxon>
        <taxon>Alphaproteobacteria</taxon>
        <taxon>Hyphomicrobiales</taxon>
        <taxon>Aurantimonadaceae</taxon>
        <taxon>Aureimonas</taxon>
    </lineage>
</organism>
<dbReference type="InterPro" id="IPR040758">
    <property type="entry name" value="PrmC_N"/>
</dbReference>
<dbReference type="GO" id="GO:0032259">
    <property type="term" value="P:methylation"/>
    <property type="evidence" value="ECO:0007669"/>
    <property type="project" value="UniProtKB-KW"/>
</dbReference>
<dbReference type="InterPro" id="IPR002052">
    <property type="entry name" value="DNA_methylase_N6_adenine_CS"/>
</dbReference>
<dbReference type="InterPro" id="IPR050320">
    <property type="entry name" value="N5-glutamine_MTase"/>
</dbReference>
<dbReference type="Proteomes" id="UP000265750">
    <property type="component" value="Unassembled WGS sequence"/>
</dbReference>
<dbReference type="EMBL" id="QYRN01000008">
    <property type="protein sequence ID" value="RIX99207.1"/>
    <property type="molecule type" value="Genomic_DNA"/>
</dbReference>
<comment type="caution">
    <text evidence="5">Lacks conserved residue(s) required for the propagation of feature annotation.</text>
</comment>
<keyword evidence="9" id="KW-1185">Reference proteome</keyword>
<evidence type="ECO:0000256" key="1">
    <source>
        <dbReference type="ARBA" id="ARBA00022603"/>
    </source>
</evidence>
<dbReference type="Gene3D" id="3.40.50.150">
    <property type="entry name" value="Vaccinia Virus protein VP39"/>
    <property type="match status" value="1"/>
</dbReference>
<dbReference type="AlphaFoldDB" id="A0A3A1WGC9"/>
<feature type="binding site" evidence="5">
    <location>
        <position position="201"/>
    </location>
    <ligand>
        <name>S-adenosyl-L-methionine</name>
        <dbReference type="ChEBI" id="CHEBI:59789"/>
    </ligand>
</feature>
<dbReference type="InterPro" id="IPR004556">
    <property type="entry name" value="HemK-like"/>
</dbReference>
<dbReference type="PANTHER" id="PTHR18895:SF74">
    <property type="entry name" value="MTRF1L RELEASE FACTOR GLUTAMINE METHYLTRANSFERASE"/>
    <property type="match status" value="1"/>
</dbReference>
<dbReference type="NCBIfam" id="TIGR00536">
    <property type="entry name" value="hemK_fam"/>
    <property type="match status" value="1"/>
</dbReference>
<evidence type="ECO:0000259" key="6">
    <source>
        <dbReference type="Pfam" id="PF05175"/>
    </source>
</evidence>
<proteinExistence type="inferred from homology"/>
<evidence type="ECO:0000256" key="5">
    <source>
        <dbReference type="HAMAP-Rule" id="MF_02126"/>
    </source>
</evidence>
<dbReference type="Pfam" id="PF05175">
    <property type="entry name" value="MTS"/>
    <property type="match status" value="1"/>
</dbReference>
<feature type="binding site" evidence="5">
    <location>
        <position position="158"/>
    </location>
    <ligand>
        <name>S-adenosyl-L-methionine</name>
        <dbReference type="ChEBI" id="CHEBI:59789"/>
    </ligand>
</feature>
<comment type="function">
    <text evidence="5">Methylates the class 1 translation termination release factors RF1/PrfA and RF2/PrfB on the glutamine residue of the universally conserved GGQ motif.</text>
</comment>
<dbReference type="GO" id="GO:0102559">
    <property type="term" value="F:peptide chain release factor N(5)-glutamine methyltransferase activity"/>
    <property type="evidence" value="ECO:0007669"/>
    <property type="project" value="UniProtKB-EC"/>
</dbReference>
<comment type="catalytic activity">
    <reaction evidence="4 5">
        <text>L-glutaminyl-[peptide chain release factor] + S-adenosyl-L-methionine = N(5)-methyl-L-glutaminyl-[peptide chain release factor] + S-adenosyl-L-homocysteine + H(+)</text>
        <dbReference type="Rhea" id="RHEA:42896"/>
        <dbReference type="Rhea" id="RHEA-COMP:10271"/>
        <dbReference type="Rhea" id="RHEA-COMP:10272"/>
        <dbReference type="ChEBI" id="CHEBI:15378"/>
        <dbReference type="ChEBI" id="CHEBI:30011"/>
        <dbReference type="ChEBI" id="CHEBI:57856"/>
        <dbReference type="ChEBI" id="CHEBI:59789"/>
        <dbReference type="ChEBI" id="CHEBI:61891"/>
        <dbReference type="EC" id="2.1.1.297"/>
    </reaction>
</comment>
<dbReference type="NCBIfam" id="TIGR03534">
    <property type="entry name" value="RF_mod_PrmC"/>
    <property type="match status" value="1"/>
</dbReference>
<reference evidence="9" key="1">
    <citation type="submission" date="2018-09" db="EMBL/GenBank/DDBJ databases">
        <authorList>
            <person name="Tuo L."/>
        </authorList>
    </citation>
    <scope>NUCLEOTIDE SEQUENCE [LARGE SCALE GENOMIC DNA]</scope>
    <source>
        <strain evidence="9">M2BS4Y-1</strain>
    </source>
</reference>
<dbReference type="InterPro" id="IPR007848">
    <property type="entry name" value="Small_mtfrase_dom"/>
</dbReference>
<dbReference type="GO" id="GO:0003676">
    <property type="term" value="F:nucleic acid binding"/>
    <property type="evidence" value="ECO:0007669"/>
    <property type="project" value="InterPro"/>
</dbReference>
<feature type="domain" description="Release factor glutamine methyltransferase N-terminal" evidence="7">
    <location>
        <begin position="19"/>
        <end position="88"/>
    </location>
</feature>
<dbReference type="HAMAP" id="MF_02126">
    <property type="entry name" value="RF_methyltr_PrmC"/>
    <property type="match status" value="1"/>
</dbReference>
<comment type="caution">
    <text evidence="8">The sequence shown here is derived from an EMBL/GenBank/DDBJ whole genome shotgun (WGS) entry which is preliminary data.</text>
</comment>
<dbReference type="Gene3D" id="1.10.8.10">
    <property type="entry name" value="DNA helicase RuvA subunit, C-terminal domain"/>
    <property type="match status" value="1"/>
</dbReference>
<sequence>MAPPSVGSPHVGSPSVASLVAEARALLRAAGIASADLDARLLAGAALGLDAAGLILRAHDAAAPDAAARLAAMTARRLAHEPVHRILGRRAFGEHEFALSPETLEPRPDTETLVDLAAEAMALRGDAPLLFADVGTGTGAIAVCLLARFPRSRCVAVDLAEGALETARRNAAAAGVADRFWPLRADYLLALGRPLDCVVSNPPYIPTAELDTLDPGVRRFDPALALDGGPDGLVAYRRLVGEAAALLVPGGDLLFEIGRGQAEDVAGLAAAVGLRAVTTRADLSGIARALWFRRGGMADFPPECG</sequence>
<dbReference type="EC" id="2.1.1.297" evidence="5"/>
<dbReference type="Pfam" id="PF17827">
    <property type="entry name" value="PrmC_N"/>
    <property type="match status" value="1"/>
</dbReference>
<evidence type="ECO:0000313" key="8">
    <source>
        <dbReference type="EMBL" id="RIX99207.1"/>
    </source>
</evidence>
<dbReference type="InterPro" id="IPR019874">
    <property type="entry name" value="RF_methyltr_PrmC"/>
</dbReference>
<dbReference type="CDD" id="cd02440">
    <property type="entry name" value="AdoMet_MTases"/>
    <property type="match status" value="1"/>
</dbReference>
<evidence type="ECO:0000313" key="9">
    <source>
        <dbReference type="Proteomes" id="UP000265750"/>
    </source>
</evidence>
<feature type="binding site" evidence="5">
    <location>
        <begin position="201"/>
        <end position="204"/>
    </location>
    <ligand>
        <name>substrate</name>
    </ligand>
</feature>
<keyword evidence="2 5" id="KW-0808">Transferase</keyword>
<evidence type="ECO:0000256" key="2">
    <source>
        <dbReference type="ARBA" id="ARBA00022679"/>
    </source>
</evidence>
<evidence type="ECO:0000256" key="4">
    <source>
        <dbReference type="ARBA" id="ARBA00048391"/>
    </source>
</evidence>
<dbReference type="SUPFAM" id="SSF53335">
    <property type="entry name" value="S-adenosyl-L-methionine-dependent methyltransferases"/>
    <property type="match status" value="1"/>
</dbReference>
<keyword evidence="3 5" id="KW-0949">S-adenosyl-L-methionine</keyword>
<evidence type="ECO:0000256" key="3">
    <source>
        <dbReference type="ARBA" id="ARBA00022691"/>
    </source>
</evidence>
<gene>
    <name evidence="5 8" type="primary">prmC</name>
    <name evidence="8" type="ORF">D3218_15675</name>
</gene>
<feature type="binding site" evidence="5">
    <location>
        <begin position="135"/>
        <end position="139"/>
    </location>
    <ligand>
        <name>S-adenosyl-L-methionine</name>
        <dbReference type="ChEBI" id="CHEBI:59789"/>
    </ligand>
</feature>
<dbReference type="PANTHER" id="PTHR18895">
    <property type="entry name" value="HEMK METHYLTRANSFERASE"/>
    <property type="match status" value="1"/>
</dbReference>
<comment type="similarity">
    <text evidence="5">Belongs to the protein N5-glutamine methyltransferase family. PrmC subfamily.</text>
</comment>
<dbReference type="PROSITE" id="PS00092">
    <property type="entry name" value="N6_MTASE"/>
    <property type="match status" value="1"/>
</dbReference>
<dbReference type="InterPro" id="IPR029063">
    <property type="entry name" value="SAM-dependent_MTases_sf"/>
</dbReference>